<organism evidence="1 2">
    <name type="scientific">Mycoplasma haemocanis (strain Illinois)</name>
    <dbReference type="NCBI Taxonomy" id="1111676"/>
    <lineage>
        <taxon>Bacteria</taxon>
        <taxon>Bacillati</taxon>
        <taxon>Mycoplasmatota</taxon>
        <taxon>Mollicutes</taxon>
        <taxon>Mycoplasmataceae</taxon>
        <taxon>Mycoplasma</taxon>
    </lineage>
</organism>
<dbReference type="EMBL" id="CP003199">
    <property type="protein sequence ID" value="AEW45660.1"/>
    <property type="molecule type" value="Genomic_DNA"/>
</dbReference>
<protein>
    <submittedName>
        <fullName evidence="1">Uncharacterized protein</fullName>
    </submittedName>
</protein>
<name>H6N7N8_MYCHN</name>
<accession>H6N7N8</accession>
<proteinExistence type="predicted"/>
<sequence>MSLLLKAGLGFVGLAGVSGAGYLGLRKFSEAPKESFKSKYSLAINGFLSNDATLDKKLTALSVDSTNPRHLDLLNAKKHKKDNKDADAKESLKKGCLDIHNKALDSGFFEDFKNFCSFNNGDKIDASKSVVTENGDFTNKKDTFNGKTSDQLQKGFKEIAKPSGTSPDTKWQEAMLSECKRLALEIFEGEIPNFKEFCTK</sequence>
<dbReference type="Proteomes" id="UP000009135">
    <property type="component" value="Chromosome"/>
</dbReference>
<gene>
    <name evidence="1" type="ordered locus">MHC_04010</name>
</gene>
<dbReference type="KEGG" id="mhe:MHC_04010"/>
<evidence type="ECO:0000313" key="1">
    <source>
        <dbReference type="EMBL" id="AEW45660.1"/>
    </source>
</evidence>
<keyword evidence="2" id="KW-1185">Reference proteome</keyword>
<dbReference type="HOGENOM" id="CLU_096783_0_0_14"/>
<dbReference type="OrthoDB" id="9827828at2"/>
<reference evidence="1 2" key="1">
    <citation type="journal article" date="2012" name="J. Bacteriol.">
        <title>Complete genome sequence of Mycoplasma haemocanis strain Illinois.</title>
        <authorList>
            <person name="do Nascimento N.C."/>
            <person name="Guimaraes A.M."/>
            <person name="Santos A.P."/>
            <person name="Sanmiguel P.J."/>
            <person name="Messick J.B."/>
        </authorList>
    </citation>
    <scope>NUCLEOTIDE SEQUENCE [LARGE SCALE GENOMIC DNA]</scope>
    <source>
        <strain evidence="1 2">Illinois</strain>
    </source>
</reference>
<evidence type="ECO:0000313" key="2">
    <source>
        <dbReference type="Proteomes" id="UP000009135"/>
    </source>
</evidence>
<dbReference type="AlphaFoldDB" id="H6N7N8"/>
<dbReference type="STRING" id="1111676.MHC_04010"/>